<feature type="transmembrane region" description="Helical" evidence="6">
    <location>
        <begin position="287"/>
        <end position="311"/>
    </location>
</feature>
<feature type="transmembrane region" description="Helical" evidence="6">
    <location>
        <begin position="6"/>
        <end position="25"/>
    </location>
</feature>
<evidence type="ECO:0000256" key="2">
    <source>
        <dbReference type="ARBA" id="ARBA00022692"/>
    </source>
</evidence>
<dbReference type="InterPro" id="IPR007016">
    <property type="entry name" value="O-antigen_ligase-rel_domated"/>
</dbReference>
<comment type="caution">
    <text evidence="8">The sequence shown here is derived from an EMBL/GenBank/DDBJ whole genome shotgun (WGS) entry which is preliminary data.</text>
</comment>
<dbReference type="RefSeq" id="WP_307465275.1">
    <property type="nucleotide sequence ID" value="NZ_JAURUR010000003.1"/>
</dbReference>
<feature type="transmembrane region" description="Helical" evidence="6">
    <location>
        <begin position="54"/>
        <end position="74"/>
    </location>
</feature>
<feature type="transmembrane region" description="Helical" evidence="6">
    <location>
        <begin position="320"/>
        <end position="342"/>
    </location>
</feature>
<keyword evidence="3 6" id="KW-1133">Transmembrane helix</keyword>
<feature type="transmembrane region" description="Helical" evidence="6">
    <location>
        <begin position="115"/>
        <end position="135"/>
    </location>
</feature>
<evidence type="ECO:0000313" key="8">
    <source>
        <dbReference type="EMBL" id="MDP9764010.1"/>
    </source>
</evidence>
<keyword evidence="9" id="KW-1185">Reference proteome</keyword>
<evidence type="ECO:0000259" key="7">
    <source>
        <dbReference type="Pfam" id="PF04932"/>
    </source>
</evidence>
<keyword evidence="8" id="KW-0436">Ligase</keyword>
<evidence type="ECO:0000256" key="6">
    <source>
        <dbReference type="SAM" id="Phobius"/>
    </source>
</evidence>
<dbReference type="EMBL" id="JAURUR010000003">
    <property type="protein sequence ID" value="MDP9764010.1"/>
    <property type="molecule type" value="Genomic_DNA"/>
</dbReference>
<feature type="transmembrane region" description="Helical" evidence="6">
    <location>
        <begin position="32"/>
        <end position="48"/>
    </location>
</feature>
<keyword evidence="2 6" id="KW-0812">Transmembrane</keyword>
<keyword evidence="4 6" id="KW-0472">Membrane</keyword>
<feature type="domain" description="O-antigen ligase-related" evidence="7">
    <location>
        <begin position="147"/>
        <end position="302"/>
    </location>
</feature>
<comment type="subcellular location">
    <subcellularLocation>
        <location evidence="1">Membrane</location>
        <topology evidence="1">Multi-pass membrane protein</topology>
    </subcellularLocation>
</comment>
<reference evidence="8 9" key="1">
    <citation type="submission" date="2023-07" db="EMBL/GenBank/DDBJ databases">
        <title>Genomic Encyclopedia of Type Strains, Phase IV (KMG-IV): sequencing the most valuable type-strain genomes for metagenomic binning, comparative biology and taxonomic classification.</title>
        <authorList>
            <person name="Goeker M."/>
        </authorList>
    </citation>
    <scope>NUCLEOTIDE SEQUENCE [LARGE SCALE GENOMIC DNA]</scope>
    <source>
        <strain evidence="8 9">NIO-1023</strain>
    </source>
</reference>
<dbReference type="InterPro" id="IPR051533">
    <property type="entry name" value="WaaL-like"/>
</dbReference>
<feature type="region of interest" description="Disordered" evidence="5">
    <location>
        <begin position="372"/>
        <end position="399"/>
    </location>
</feature>
<dbReference type="GO" id="GO:0016874">
    <property type="term" value="F:ligase activity"/>
    <property type="evidence" value="ECO:0007669"/>
    <property type="project" value="UniProtKB-KW"/>
</dbReference>
<proteinExistence type="predicted"/>
<accession>A0ABT9MBP0</accession>
<feature type="transmembrane region" description="Helical" evidence="6">
    <location>
        <begin position="183"/>
        <end position="204"/>
    </location>
</feature>
<name>A0ABT9MBP0_9DEIO</name>
<evidence type="ECO:0000256" key="1">
    <source>
        <dbReference type="ARBA" id="ARBA00004141"/>
    </source>
</evidence>
<sequence>MIALIPIFPPLYLAAFGAFCQLRLLPLGERRVLFFFAAAQLIAALFAPQPLLSLGLAAARTFLILALIAAGVYLRDSRNLRPVLWGQLVIFVTAWTYTLSTQGLAGVQERLGHPYYYVVSLGLVAVVSLWLVTFWRGAAAWWRWGAGLLALATFVAAGSRGPLLALGVGSLAALALGERQRRWWVMIPATLVVVLAAASSSLQLPLKPLDRLLNDQTSGREYVWKDAVQGWQTSPLGGVGPYQGGPYLTYLFKDGCQLTPTLERNEITCPESLSRWSSVWLIAHNAWLHWLLEGGVIGLTGLLAVMGYALWRAVEVGDPLVIAVLFGYTAMNVVDVVVAVPSQHFAELWWVCVGISLVGVAGRVAATSPGAAAAPVAAHQDPPTRPGRAETPASDWTAG</sequence>
<feature type="transmembrane region" description="Helical" evidence="6">
    <location>
        <begin position="348"/>
        <end position="366"/>
    </location>
</feature>
<evidence type="ECO:0000256" key="4">
    <source>
        <dbReference type="ARBA" id="ARBA00023136"/>
    </source>
</evidence>
<evidence type="ECO:0000256" key="3">
    <source>
        <dbReference type="ARBA" id="ARBA00022989"/>
    </source>
</evidence>
<gene>
    <name evidence="8" type="ORF">QO006_001435</name>
</gene>
<evidence type="ECO:0000313" key="9">
    <source>
        <dbReference type="Proteomes" id="UP001232163"/>
    </source>
</evidence>
<dbReference type="PANTHER" id="PTHR37422">
    <property type="entry name" value="TEICHURONIC ACID BIOSYNTHESIS PROTEIN TUAE"/>
    <property type="match status" value="1"/>
</dbReference>
<protein>
    <submittedName>
        <fullName evidence="8">O-antigen ligase</fullName>
    </submittedName>
</protein>
<dbReference type="Proteomes" id="UP001232163">
    <property type="component" value="Unassembled WGS sequence"/>
</dbReference>
<organism evidence="8 9">
    <name type="scientific">Deinococcus enclensis</name>
    <dbReference type="NCBI Taxonomy" id="1049582"/>
    <lineage>
        <taxon>Bacteria</taxon>
        <taxon>Thermotogati</taxon>
        <taxon>Deinococcota</taxon>
        <taxon>Deinococci</taxon>
        <taxon>Deinococcales</taxon>
        <taxon>Deinococcaceae</taxon>
        <taxon>Deinococcus</taxon>
    </lineage>
</organism>
<evidence type="ECO:0000256" key="5">
    <source>
        <dbReference type="SAM" id="MobiDB-lite"/>
    </source>
</evidence>
<feature type="transmembrane region" description="Helical" evidence="6">
    <location>
        <begin position="147"/>
        <end position="176"/>
    </location>
</feature>
<dbReference type="Pfam" id="PF04932">
    <property type="entry name" value="Wzy_C"/>
    <property type="match status" value="1"/>
</dbReference>
<dbReference type="PANTHER" id="PTHR37422:SF13">
    <property type="entry name" value="LIPOPOLYSACCHARIDE BIOSYNTHESIS PROTEIN PA4999-RELATED"/>
    <property type="match status" value="1"/>
</dbReference>